<dbReference type="SUPFAM" id="SSF51695">
    <property type="entry name" value="PLC-like phosphodiesterases"/>
    <property type="match status" value="1"/>
</dbReference>
<comment type="caution">
    <text evidence="4">The sequence shown here is derived from an EMBL/GenBank/DDBJ whole genome shotgun (WGS) entry which is preliminary data.</text>
</comment>
<dbReference type="Proteomes" id="UP001174136">
    <property type="component" value="Unassembled WGS sequence"/>
</dbReference>
<name>A0AA47NN89_MERPO</name>
<dbReference type="Pfam" id="PF00387">
    <property type="entry name" value="PI-PLC-Y"/>
    <property type="match status" value="1"/>
</dbReference>
<dbReference type="InterPro" id="IPR017946">
    <property type="entry name" value="PLC-like_Pdiesterase_TIM-brl"/>
</dbReference>
<dbReference type="AlphaFoldDB" id="A0AA47NN89"/>
<dbReference type="InterPro" id="IPR035892">
    <property type="entry name" value="C2_domain_sf"/>
</dbReference>
<evidence type="ECO:0000259" key="3">
    <source>
        <dbReference type="PROSITE" id="PS50008"/>
    </source>
</evidence>
<sequence>MFQQKSKIKLAKELSDMVVYCKSVHFGGFEHAKDTQAFYEMSSLKESKAFNLAETAVALNFQTPCKEMDLNQGRFLPNGACGYALKPEFQRDLASQMNPPAPSARGPGSEEDAPHHAQQLPKVNKEKHNLYSGPLVRMEASTPMWNESFQFVVHVPELTMLRFLVEDYDTTSQNDLIGQYCLPLTSMQNGYRHVPLLTKRGDVISSAGLFVHLMLLDAQ</sequence>
<evidence type="ECO:0000256" key="1">
    <source>
        <dbReference type="SAM" id="MobiDB-lite"/>
    </source>
</evidence>
<proteinExistence type="predicted"/>
<dbReference type="SMART" id="SM00239">
    <property type="entry name" value="C2"/>
    <property type="match status" value="1"/>
</dbReference>
<accession>A0AA47NN89</accession>
<dbReference type="PANTHER" id="PTHR10336">
    <property type="entry name" value="PHOSPHOINOSITIDE-SPECIFIC PHOSPHOLIPASE C FAMILY PROTEIN"/>
    <property type="match status" value="1"/>
</dbReference>
<dbReference type="InterPro" id="IPR001711">
    <property type="entry name" value="PLipase_C_Pinositol-sp_Y"/>
</dbReference>
<protein>
    <submittedName>
        <fullName evidence="4">1-phosphatidylinositol 4,5-bisphosphate phosphodiesterase delta-1</fullName>
    </submittedName>
</protein>
<dbReference type="GO" id="GO:0004435">
    <property type="term" value="F:phosphatidylinositol-4,5-bisphosphate phospholipase C activity"/>
    <property type="evidence" value="ECO:0007669"/>
    <property type="project" value="InterPro"/>
</dbReference>
<feature type="region of interest" description="Disordered" evidence="1">
    <location>
        <begin position="94"/>
        <end position="124"/>
    </location>
</feature>
<evidence type="ECO:0000313" key="4">
    <source>
        <dbReference type="EMBL" id="KAK0130582.1"/>
    </source>
</evidence>
<dbReference type="CDD" id="cd00275">
    <property type="entry name" value="C2_PLC_like"/>
    <property type="match status" value="1"/>
</dbReference>
<organism evidence="4 5">
    <name type="scientific">Merluccius polli</name>
    <name type="common">Benguela hake</name>
    <name type="synonym">Merluccius cadenati</name>
    <dbReference type="NCBI Taxonomy" id="89951"/>
    <lineage>
        <taxon>Eukaryota</taxon>
        <taxon>Metazoa</taxon>
        <taxon>Chordata</taxon>
        <taxon>Craniata</taxon>
        <taxon>Vertebrata</taxon>
        <taxon>Euteleostomi</taxon>
        <taxon>Actinopterygii</taxon>
        <taxon>Neopterygii</taxon>
        <taxon>Teleostei</taxon>
        <taxon>Neoteleostei</taxon>
        <taxon>Acanthomorphata</taxon>
        <taxon>Zeiogadaria</taxon>
        <taxon>Gadariae</taxon>
        <taxon>Gadiformes</taxon>
        <taxon>Gadoidei</taxon>
        <taxon>Merlucciidae</taxon>
        <taxon>Merluccius</taxon>
    </lineage>
</organism>
<dbReference type="PANTHER" id="PTHR10336:SF210">
    <property type="entry name" value="1-PHOSPHATIDYLINOSITOL 4,5-BISPHOSPHATE PHOSPHODIESTERASE DELTA-1"/>
    <property type="match status" value="1"/>
</dbReference>
<feature type="domain" description="PI-PLC Y-box" evidence="3">
    <location>
        <begin position="42"/>
        <end position="91"/>
    </location>
</feature>
<feature type="domain" description="C2" evidence="2">
    <location>
        <begin position="44"/>
        <end position="198"/>
    </location>
</feature>
<reference evidence="4" key="1">
    <citation type="journal article" date="2023" name="Front. Mar. Sci.">
        <title>A new Merluccius polli reference genome to investigate the effects of global change in West African waters.</title>
        <authorList>
            <person name="Mateo J.L."/>
            <person name="Blanco-Fernandez C."/>
            <person name="Garcia-Vazquez E."/>
            <person name="Machado-Schiaffino G."/>
        </authorList>
    </citation>
    <scope>NUCLEOTIDE SEQUENCE</scope>
    <source>
        <strain evidence="4">C29</strain>
        <tissue evidence="4">Fin</tissue>
    </source>
</reference>
<dbReference type="PROSITE" id="PS50004">
    <property type="entry name" value="C2"/>
    <property type="match status" value="1"/>
</dbReference>
<dbReference type="GO" id="GO:0005886">
    <property type="term" value="C:plasma membrane"/>
    <property type="evidence" value="ECO:0007669"/>
    <property type="project" value="TreeGrafter"/>
</dbReference>
<dbReference type="GO" id="GO:0035556">
    <property type="term" value="P:intracellular signal transduction"/>
    <property type="evidence" value="ECO:0007669"/>
    <property type="project" value="InterPro"/>
</dbReference>
<gene>
    <name evidence="4" type="primary">PLCD1_2</name>
    <name evidence="4" type="ORF">N1851_035183</name>
</gene>
<evidence type="ECO:0000259" key="2">
    <source>
        <dbReference type="PROSITE" id="PS50004"/>
    </source>
</evidence>
<dbReference type="SUPFAM" id="SSF49562">
    <property type="entry name" value="C2 domain (Calcium/lipid-binding domain, CaLB)"/>
    <property type="match status" value="1"/>
</dbReference>
<dbReference type="SMART" id="SM00149">
    <property type="entry name" value="PLCYc"/>
    <property type="match status" value="1"/>
</dbReference>
<dbReference type="Pfam" id="PF00168">
    <property type="entry name" value="C2"/>
    <property type="match status" value="1"/>
</dbReference>
<feature type="domain" description="PI-PLC Y-box" evidence="3">
    <location>
        <begin position="14"/>
        <end position="41"/>
    </location>
</feature>
<dbReference type="Gene3D" id="3.20.20.190">
    <property type="entry name" value="Phosphatidylinositol (PI) phosphodiesterase"/>
    <property type="match status" value="1"/>
</dbReference>
<dbReference type="InterPro" id="IPR000008">
    <property type="entry name" value="C2_dom"/>
</dbReference>
<dbReference type="Gene3D" id="2.60.40.150">
    <property type="entry name" value="C2 domain"/>
    <property type="match status" value="1"/>
</dbReference>
<keyword evidence="5" id="KW-1185">Reference proteome</keyword>
<dbReference type="PROSITE" id="PS50008">
    <property type="entry name" value="PIPLC_Y_DOMAIN"/>
    <property type="match status" value="2"/>
</dbReference>
<dbReference type="EMBL" id="JAOPHQ010006712">
    <property type="protein sequence ID" value="KAK0130582.1"/>
    <property type="molecule type" value="Genomic_DNA"/>
</dbReference>
<dbReference type="InterPro" id="IPR001192">
    <property type="entry name" value="PI-PLC_fam"/>
</dbReference>
<evidence type="ECO:0000313" key="5">
    <source>
        <dbReference type="Proteomes" id="UP001174136"/>
    </source>
</evidence>
<dbReference type="GO" id="GO:0006629">
    <property type="term" value="P:lipid metabolic process"/>
    <property type="evidence" value="ECO:0007669"/>
    <property type="project" value="InterPro"/>
</dbReference>